<dbReference type="Pfam" id="PF01323">
    <property type="entry name" value="DSBA"/>
    <property type="match status" value="1"/>
</dbReference>
<dbReference type="PANTHER" id="PTHR13887:SF41">
    <property type="entry name" value="THIOREDOXIN SUPERFAMILY PROTEIN"/>
    <property type="match status" value="1"/>
</dbReference>
<gene>
    <name evidence="2" type="ORF">FRX31_023319</name>
</gene>
<protein>
    <submittedName>
        <fullName evidence="2">Dsba oxidoreductase family protein</fullName>
    </submittedName>
</protein>
<dbReference type="InterPro" id="IPR001853">
    <property type="entry name" value="DSBA-like_thioredoxin_dom"/>
</dbReference>
<sequence length="110" mass="12332">FFALMVLEYNLSGLTGNTMDSHRIMVFAGHQGLDKQHALAEELFLGYFTRAKYIGDREFLIKSAEKVGVQGAAEFLEDPDKGVQEVYAELEKYSGNITGVPYYVVHVLSH</sequence>
<dbReference type="InterPro" id="IPR036249">
    <property type="entry name" value="Thioredoxin-like_sf"/>
</dbReference>
<accession>A0A7J6VS91</accession>
<dbReference type="EMBL" id="JABWDY010028438">
    <property type="protein sequence ID" value="KAF5187095.1"/>
    <property type="molecule type" value="Genomic_DNA"/>
</dbReference>
<dbReference type="AlphaFoldDB" id="A0A7J6VS91"/>
<evidence type="ECO:0000313" key="2">
    <source>
        <dbReference type="EMBL" id="KAF5187095.1"/>
    </source>
</evidence>
<dbReference type="SUPFAM" id="SSF52833">
    <property type="entry name" value="Thioredoxin-like"/>
    <property type="match status" value="1"/>
</dbReference>
<evidence type="ECO:0000313" key="3">
    <source>
        <dbReference type="Proteomes" id="UP000554482"/>
    </source>
</evidence>
<organism evidence="2 3">
    <name type="scientific">Thalictrum thalictroides</name>
    <name type="common">Rue-anemone</name>
    <name type="synonym">Anemone thalictroides</name>
    <dbReference type="NCBI Taxonomy" id="46969"/>
    <lineage>
        <taxon>Eukaryota</taxon>
        <taxon>Viridiplantae</taxon>
        <taxon>Streptophyta</taxon>
        <taxon>Embryophyta</taxon>
        <taxon>Tracheophyta</taxon>
        <taxon>Spermatophyta</taxon>
        <taxon>Magnoliopsida</taxon>
        <taxon>Ranunculales</taxon>
        <taxon>Ranunculaceae</taxon>
        <taxon>Thalictroideae</taxon>
        <taxon>Thalictrum</taxon>
    </lineage>
</organism>
<evidence type="ECO:0000259" key="1">
    <source>
        <dbReference type="Pfam" id="PF01323"/>
    </source>
</evidence>
<proteinExistence type="predicted"/>
<dbReference type="GO" id="GO:0016491">
    <property type="term" value="F:oxidoreductase activity"/>
    <property type="evidence" value="ECO:0007669"/>
    <property type="project" value="InterPro"/>
</dbReference>
<dbReference type="Proteomes" id="UP000554482">
    <property type="component" value="Unassembled WGS sequence"/>
</dbReference>
<keyword evidence="3" id="KW-1185">Reference proteome</keyword>
<name>A0A7J6VS91_THATH</name>
<dbReference type="PANTHER" id="PTHR13887">
    <property type="entry name" value="GLUTATHIONE S-TRANSFERASE KAPPA"/>
    <property type="match status" value="1"/>
</dbReference>
<dbReference type="Gene3D" id="3.40.30.10">
    <property type="entry name" value="Glutaredoxin"/>
    <property type="match status" value="1"/>
</dbReference>
<feature type="non-terminal residue" evidence="2">
    <location>
        <position position="1"/>
    </location>
</feature>
<feature type="domain" description="DSBA-like thioredoxin" evidence="1">
    <location>
        <begin position="11"/>
        <end position="105"/>
    </location>
</feature>
<dbReference type="OrthoDB" id="1930760at2759"/>
<reference evidence="2 3" key="1">
    <citation type="submission" date="2020-06" db="EMBL/GenBank/DDBJ databases">
        <title>Transcriptomic and genomic resources for Thalictrum thalictroides and T. hernandezii: Facilitating candidate gene discovery in an emerging model plant lineage.</title>
        <authorList>
            <person name="Arias T."/>
            <person name="Riano-Pachon D.M."/>
            <person name="Di Stilio V.S."/>
        </authorList>
    </citation>
    <scope>NUCLEOTIDE SEQUENCE [LARGE SCALE GENOMIC DNA]</scope>
    <source>
        <strain evidence="3">cv. WT478/WT964</strain>
        <tissue evidence="2">Leaves</tissue>
    </source>
</reference>
<comment type="caution">
    <text evidence="2">The sequence shown here is derived from an EMBL/GenBank/DDBJ whole genome shotgun (WGS) entry which is preliminary data.</text>
</comment>